<name>A0A9W6BL96_9CHLO</name>
<feature type="domain" description="RNA-editing substrate-binding complex 6 protein" evidence="2">
    <location>
        <begin position="296"/>
        <end position="397"/>
    </location>
</feature>
<dbReference type="AlphaFoldDB" id="A0A9W6BL96"/>
<feature type="compositionally biased region" description="Gly residues" evidence="1">
    <location>
        <begin position="163"/>
        <end position="173"/>
    </location>
</feature>
<feature type="region of interest" description="Disordered" evidence="1">
    <location>
        <begin position="132"/>
        <end position="229"/>
    </location>
</feature>
<dbReference type="Proteomes" id="UP001165080">
    <property type="component" value="Unassembled WGS sequence"/>
</dbReference>
<dbReference type="Pfam" id="PF26188">
    <property type="entry name" value="RESC6"/>
    <property type="match status" value="1"/>
</dbReference>
<gene>
    <name evidence="3" type="primary">PLESTMB000088</name>
    <name evidence="3" type="ORF">PLESTB_000832600</name>
</gene>
<sequence length="586" mass="60401">MLPSNGLSLLLQQAALPSGPALIALAPAASAAAGLFRDNIHHHHQLQHQSSVHNGQRTQPESAGGGGTTTTPFVAAHSQRALIANANLGTPRRASFLAPAALRRAALGIWAAPRAPLGRGAAGGWHRPVGHDGTSRHASGWRTFATASPPPGPGPGLARPGQGPLGGGGGVSPPGGPSASAGMGWPPSHGPGPGLPLDPTGHVPPLPRPDHLGPGGLADPVNIAADHGGDPRDVIHSLILQSAAGLGGVVPSWGSDQPDGEELRAHQERNQPLASVLNSSAPPSPEQLRRLSGPDLSALAMAVLPTLPPSRVAQLAVALARLSHFDMQYKAVLVEHVVGRMYQFTPQQLADVAWAVAACGYYDLPFLEALAGRLRGTAPQWDARSLAKVLWAFGRFHFVGRDPSVGSEALEAMVERLQDDMDGATVAEVVYAAGQLVGSGVGDWQFNQLQGLVSDFALTSIEAFGPEALGKLASGLNELGVAGVEQELCDVVAARAAQLAPRLEPEDICRVMELLESNGKRNWDDLEALAARAAELSRPPAGRLSPAQAVELVAAFNSVGHVSPSVLALAARSPSMMPSTPGGFVG</sequence>
<comment type="caution">
    <text evidence="3">The sequence shown here is derived from an EMBL/GenBank/DDBJ whole genome shotgun (WGS) entry which is preliminary data.</text>
</comment>
<organism evidence="3 4">
    <name type="scientific">Pleodorina starrii</name>
    <dbReference type="NCBI Taxonomy" id="330485"/>
    <lineage>
        <taxon>Eukaryota</taxon>
        <taxon>Viridiplantae</taxon>
        <taxon>Chlorophyta</taxon>
        <taxon>core chlorophytes</taxon>
        <taxon>Chlorophyceae</taxon>
        <taxon>CS clade</taxon>
        <taxon>Chlamydomonadales</taxon>
        <taxon>Volvocaceae</taxon>
        <taxon>Pleodorina</taxon>
    </lineage>
</organism>
<reference evidence="3 4" key="1">
    <citation type="journal article" date="2023" name="Commun. Biol.">
        <title>Reorganization of the ancestral sex-determining regions during the evolution of trioecy in Pleodorina starrii.</title>
        <authorList>
            <person name="Takahashi K."/>
            <person name="Suzuki S."/>
            <person name="Kawai-Toyooka H."/>
            <person name="Yamamoto K."/>
            <person name="Hamaji T."/>
            <person name="Ootsuki R."/>
            <person name="Yamaguchi H."/>
            <person name="Kawachi M."/>
            <person name="Higashiyama T."/>
            <person name="Nozaki H."/>
        </authorList>
    </citation>
    <scope>NUCLEOTIDE SEQUENCE [LARGE SCALE GENOMIC DNA]</scope>
    <source>
        <strain evidence="3 4">NIES-4479</strain>
    </source>
</reference>
<evidence type="ECO:0000313" key="4">
    <source>
        <dbReference type="Proteomes" id="UP001165080"/>
    </source>
</evidence>
<proteinExistence type="predicted"/>
<feature type="compositionally biased region" description="Pro residues" evidence="1">
    <location>
        <begin position="188"/>
        <end position="207"/>
    </location>
</feature>
<feature type="region of interest" description="Disordered" evidence="1">
    <location>
        <begin position="43"/>
        <end position="72"/>
    </location>
</feature>
<dbReference type="EMBL" id="BRXU01000009">
    <property type="protein sequence ID" value="GLC54184.1"/>
    <property type="molecule type" value="Genomic_DNA"/>
</dbReference>
<evidence type="ECO:0000259" key="2">
    <source>
        <dbReference type="Pfam" id="PF26188"/>
    </source>
</evidence>
<keyword evidence="4" id="KW-1185">Reference proteome</keyword>
<protein>
    <recommendedName>
        <fullName evidence="2">RNA-editing substrate-binding complex 6 protein domain-containing protein</fullName>
    </recommendedName>
</protein>
<accession>A0A9W6BL96</accession>
<feature type="compositionally biased region" description="Polar residues" evidence="1">
    <location>
        <begin position="50"/>
        <end position="61"/>
    </location>
</feature>
<dbReference type="InterPro" id="IPR058917">
    <property type="entry name" value="RESC6_dom"/>
</dbReference>
<evidence type="ECO:0000256" key="1">
    <source>
        <dbReference type="SAM" id="MobiDB-lite"/>
    </source>
</evidence>
<evidence type="ECO:0000313" key="3">
    <source>
        <dbReference type="EMBL" id="GLC54184.1"/>
    </source>
</evidence>
<feature type="compositionally biased region" description="Low complexity" evidence="1">
    <location>
        <begin position="177"/>
        <end position="187"/>
    </location>
</feature>